<dbReference type="GO" id="GO:0005637">
    <property type="term" value="C:nuclear inner membrane"/>
    <property type="evidence" value="ECO:0007669"/>
    <property type="project" value="InterPro"/>
</dbReference>
<dbReference type="GO" id="GO:0003682">
    <property type="term" value="F:chromatin binding"/>
    <property type="evidence" value="ECO:0007669"/>
    <property type="project" value="InterPro"/>
</dbReference>
<evidence type="ECO:0000313" key="2">
    <source>
        <dbReference type="Proteomes" id="UP000822688"/>
    </source>
</evidence>
<protein>
    <submittedName>
        <fullName evidence="1">Uncharacterized protein</fullName>
    </submittedName>
</protein>
<dbReference type="PANTHER" id="PTHR47808:SF2">
    <property type="entry name" value="LEM DOMAIN-CONTAINING PROTEIN 2"/>
    <property type="match status" value="1"/>
</dbReference>
<dbReference type="GO" id="GO:0005783">
    <property type="term" value="C:endoplasmic reticulum"/>
    <property type="evidence" value="ECO:0007669"/>
    <property type="project" value="TreeGrafter"/>
</dbReference>
<sequence>MPVFLVPVNSSPDVVYAYKSMNSAPVKVEMNSMHARSGGSRKVRGCRKKQQRDETPFTWKEQLVQLVAIFLTAAVVYKLTRMGVGCVEEARRPFCGGLEDPVRDSCRPCPENGICGDGELQCVPGFRRQGALCTPDKYIDRIAQYLKESVQSKVCRISGDSLCKMDETTWVPEHQLWDNSVEQKMGLDAHSSWLVQEKAVQLVRDKLNIRIDDFGFGLLPSRLSIAVVLLKSCFKLFLHWKYPLRTSSINGPDALIIVLILLIFMW</sequence>
<name>A0A8T0J454_CERPU</name>
<proteinExistence type="predicted"/>
<keyword evidence="2" id="KW-1185">Reference proteome</keyword>
<organism evidence="1 2">
    <name type="scientific">Ceratodon purpureus</name>
    <name type="common">Fire moss</name>
    <name type="synonym">Dicranum purpureum</name>
    <dbReference type="NCBI Taxonomy" id="3225"/>
    <lineage>
        <taxon>Eukaryota</taxon>
        <taxon>Viridiplantae</taxon>
        <taxon>Streptophyta</taxon>
        <taxon>Embryophyta</taxon>
        <taxon>Bryophyta</taxon>
        <taxon>Bryophytina</taxon>
        <taxon>Bryopsida</taxon>
        <taxon>Dicranidae</taxon>
        <taxon>Pseudoditrichales</taxon>
        <taxon>Ditrichaceae</taxon>
        <taxon>Ceratodon</taxon>
    </lineage>
</organism>
<evidence type="ECO:0000313" key="1">
    <source>
        <dbReference type="EMBL" id="KAG0589836.1"/>
    </source>
</evidence>
<dbReference type="PANTHER" id="PTHR47808">
    <property type="entry name" value="INNER NUCLEAR MEMBRANE PROTEIN HEH2-RELATED"/>
    <property type="match status" value="1"/>
</dbReference>
<reference evidence="1" key="1">
    <citation type="submission" date="2020-06" db="EMBL/GenBank/DDBJ databases">
        <title>WGS assembly of Ceratodon purpureus strain R40.</title>
        <authorList>
            <person name="Carey S.B."/>
            <person name="Jenkins J."/>
            <person name="Shu S."/>
            <person name="Lovell J.T."/>
            <person name="Sreedasyam A."/>
            <person name="Maumus F."/>
            <person name="Tiley G.P."/>
            <person name="Fernandez-Pozo N."/>
            <person name="Barry K."/>
            <person name="Chen C."/>
            <person name="Wang M."/>
            <person name="Lipzen A."/>
            <person name="Daum C."/>
            <person name="Saski C.A."/>
            <person name="Payton A.C."/>
            <person name="Mcbreen J.C."/>
            <person name="Conrad R.E."/>
            <person name="Kollar L.M."/>
            <person name="Olsson S."/>
            <person name="Huttunen S."/>
            <person name="Landis J.B."/>
            <person name="Wickett N.J."/>
            <person name="Johnson M.G."/>
            <person name="Rensing S.A."/>
            <person name="Grimwood J."/>
            <person name="Schmutz J."/>
            <person name="Mcdaniel S.F."/>
        </authorList>
    </citation>
    <scope>NUCLEOTIDE SEQUENCE</scope>
    <source>
        <strain evidence="1">R40</strain>
    </source>
</reference>
<dbReference type="AlphaFoldDB" id="A0A8T0J454"/>
<dbReference type="GO" id="GO:0034399">
    <property type="term" value="C:nuclear periphery"/>
    <property type="evidence" value="ECO:0007669"/>
    <property type="project" value="TreeGrafter"/>
</dbReference>
<gene>
    <name evidence="1" type="ORF">KC19_1G052300</name>
</gene>
<dbReference type="GO" id="GO:0071763">
    <property type="term" value="P:nuclear membrane organization"/>
    <property type="evidence" value="ECO:0007669"/>
    <property type="project" value="TreeGrafter"/>
</dbReference>
<dbReference type="Proteomes" id="UP000822688">
    <property type="component" value="Chromosome 1"/>
</dbReference>
<dbReference type="InterPro" id="IPR044780">
    <property type="entry name" value="Heh2/Src1"/>
</dbReference>
<comment type="caution">
    <text evidence="1">The sequence shown here is derived from an EMBL/GenBank/DDBJ whole genome shotgun (WGS) entry which is preliminary data.</text>
</comment>
<accession>A0A8T0J454</accession>
<dbReference type="EMBL" id="CM026421">
    <property type="protein sequence ID" value="KAG0589836.1"/>
    <property type="molecule type" value="Genomic_DNA"/>
</dbReference>